<name>A0A845QFV2_9FIRM</name>
<reference evidence="3 4" key="1">
    <citation type="submission" date="2018-08" db="EMBL/GenBank/DDBJ databases">
        <title>Murine metabolic-syndrome-specific gut microbial biobank.</title>
        <authorList>
            <person name="Liu C."/>
        </authorList>
    </citation>
    <scope>NUCLEOTIDE SEQUENCE [LARGE SCALE GENOMIC DNA]</scope>
    <source>
        <strain evidence="3 4">28</strain>
    </source>
</reference>
<dbReference type="GO" id="GO:0005829">
    <property type="term" value="C:cytosol"/>
    <property type="evidence" value="ECO:0007669"/>
    <property type="project" value="TreeGrafter"/>
</dbReference>
<dbReference type="SUPFAM" id="SSF53067">
    <property type="entry name" value="Actin-like ATPase domain"/>
    <property type="match status" value="1"/>
</dbReference>
<dbReference type="GO" id="GO:0017168">
    <property type="term" value="F:5-oxoprolinase (ATP-hydrolyzing) activity"/>
    <property type="evidence" value="ECO:0007669"/>
    <property type="project" value="TreeGrafter"/>
</dbReference>
<evidence type="ECO:0000313" key="3">
    <source>
        <dbReference type="EMBL" id="NBH60114.1"/>
    </source>
</evidence>
<dbReference type="Pfam" id="PF01968">
    <property type="entry name" value="Hydantoinase_A"/>
    <property type="match status" value="1"/>
</dbReference>
<gene>
    <name evidence="3" type="ORF">D0435_00295</name>
</gene>
<organism evidence="3 4">
    <name type="scientific">Anaerotruncus colihominis</name>
    <dbReference type="NCBI Taxonomy" id="169435"/>
    <lineage>
        <taxon>Bacteria</taxon>
        <taxon>Bacillati</taxon>
        <taxon>Bacillota</taxon>
        <taxon>Clostridia</taxon>
        <taxon>Eubacteriales</taxon>
        <taxon>Oscillospiraceae</taxon>
        <taxon>Anaerotruncus</taxon>
    </lineage>
</organism>
<dbReference type="GO" id="GO:0006749">
    <property type="term" value="P:glutathione metabolic process"/>
    <property type="evidence" value="ECO:0007669"/>
    <property type="project" value="TreeGrafter"/>
</dbReference>
<feature type="domain" description="Hydantoinase A/oxoprolinase" evidence="1">
    <location>
        <begin position="187"/>
        <end position="326"/>
    </location>
</feature>
<accession>A0A845QFV2</accession>
<dbReference type="InterPro" id="IPR002821">
    <property type="entry name" value="Hydantoinase_A"/>
</dbReference>
<dbReference type="InterPro" id="IPR043129">
    <property type="entry name" value="ATPase_NBD"/>
</dbReference>
<keyword evidence="4" id="KW-1185">Reference proteome</keyword>
<comment type="caution">
    <text evidence="3">The sequence shown here is derived from an EMBL/GenBank/DDBJ whole genome shotgun (WGS) entry which is preliminary data.</text>
</comment>
<dbReference type="RefSeq" id="WP_160200419.1">
    <property type="nucleotide sequence ID" value="NZ_QXWK01000001.1"/>
</dbReference>
<dbReference type="InterPro" id="IPR045079">
    <property type="entry name" value="Oxoprolinase-like"/>
</dbReference>
<evidence type="ECO:0000259" key="2">
    <source>
        <dbReference type="Pfam" id="PF05378"/>
    </source>
</evidence>
<proteinExistence type="predicted"/>
<dbReference type="Proteomes" id="UP000446866">
    <property type="component" value="Unassembled WGS sequence"/>
</dbReference>
<feature type="domain" description="Hydantoinase/oxoprolinase N-terminal" evidence="2">
    <location>
        <begin position="4"/>
        <end position="164"/>
    </location>
</feature>
<dbReference type="AlphaFoldDB" id="A0A845QFV2"/>
<dbReference type="InterPro" id="IPR008040">
    <property type="entry name" value="Hydant_A_N"/>
</dbReference>
<sequence>MIGIGIDTGGTCTDAVVFDTRSHQVLSQSKTLTTKRDLKVGILTVLKGLEKEAVSRAQYISLSTTLATNACVEHKGGRAKLVLIGVNPAQIEKTREAYGLPSLSEIYFMTGDAKKDDSPENTPDWGKLKADLQSQFAEYDSAAIVQVNPKYDDGAYEIEAARIIGESLGIPCVRGYELYQELNVLRRGATALLNARLLPVMEEFFASIDASLAEMNLHLPIVIVRSDGTIMSKEFAAQRPVETLLCGPAASIIGAMELSSYEDALIVDIGGTTSDVAFVKNGVPVSTEGGITIGEWKTMVKGVSIDTFALGGDSAVKYKGRNLYLEKRRYIPLCMLASQYPEVIKKLKTLVHMDQPFSYPAHEFFVLMGMPENLARYTIAEQRFIKALALGPLIFKDAADAARISPHVLHMKRLEDEGIVMRAGMTPTDAMHVFGDYTEFDCEASRLGAAYLSSVTKLPAEEVCKEIYNLTKSRLYSNLVRILMKYKTGKDLTEEETEQLEKLTTMIFSDQVSGSGSCLIPSFVTPSRLIGIGAPTKIFMEDVARLLGTEADFPEAGKVANAIGAAMGNISTESTIIIEPYKGIKSSYLTYVITGGEKTFSIPEYSEAVEAAKRLAKQAAEKRARQQGALGTIEVELTVKENTYQRNKYAHPELLDTKVTAKALWERE</sequence>
<dbReference type="PANTHER" id="PTHR11365">
    <property type="entry name" value="5-OXOPROLINASE RELATED"/>
    <property type="match status" value="1"/>
</dbReference>
<dbReference type="PANTHER" id="PTHR11365:SF2">
    <property type="entry name" value="5-OXOPROLINASE"/>
    <property type="match status" value="1"/>
</dbReference>
<evidence type="ECO:0000259" key="1">
    <source>
        <dbReference type="Pfam" id="PF01968"/>
    </source>
</evidence>
<dbReference type="EMBL" id="QXWK01000001">
    <property type="protein sequence ID" value="NBH60114.1"/>
    <property type="molecule type" value="Genomic_DNA"/>
</dbReference>
<dbReference type="Pfam" id="PF05378">
    <property type="entry name" value="Hydant_A_N"/>
    <property type="match status" value="1"/>
</dbReference>
<protein>
    <submittedName>
        <fullName evidence="3">Hydantoinase/oxoprolinase family protein</fullName>
    </submittedName>
</protein>
<evidence type="ECO:0000313" key="4">
    <source>
        <dbReference type="Proteomes" id="UP000446866"/>
    </source>
</evidence>